<reference evidence="6 7" key="1">
    <citation type="submission" date="2016-10" db="EMBL/GenBank/DDBJ databases">
        <authorList>
            <person name="de Groot N.N."/>
        </authorList>
    </citation>
    <scope>NUCLEOTIDE SEQUENCE [LARGE SCALE GENOMIC DNA]</scope>
    <source>
        <strain evidence="6 7">47C3B</strain>
    </source>
</reference>
<name>A0A1G7CTT7_9SPHI</name>
<dbReference type="InterPro" id="IPR046357">
    <property type="entry name" value="PPIase_dom_sf"/>
</dbReference>
<keyword evidence="3 4" id="KW-0413">Isomerase</keyword>
<dbReference type="EMBL" id="FNAI01000006">
    <property type="protein sequence ID" value="SDE42641.1"/>
    <property type="molecule type" value="Genomic_DNA"/>
</dbReference>
<evidence type="ECO:0000256" key="2">
    <source>
        <dbReference type="ARBA" id="ARBA00023110"/>
    </source>
</evidence>
<dbReference type="InterPro" id="IPR001179">
    <property type="entry name" value="PPIase_FKBP_dom"/>
</dbReference>
<dbReference type="OrthoDB" id="669809at2"/>
<dbReference type="Proteomes" id="UP000199072">
    <property type="component" value="Unassembled WGS sequence"/>
</dbReference>
<dbReference type="GO" id="GO:0003755">
    <property type="term" value="F:peptidyl-prolyl cis-trans isomerase activity"/>
    <property type="evidence" value="ECO:0007669"/>
    <property type="project" value="UniProtKB-UniRule"/>
</dbReference>
<dbReference type="AlphaFoldDB" id="A0A1G7CTT7"/>
<dbReference type="PROSITE" id="PS51257">
    <property type="entry name" value="PROKAR_LIPOPROTEIN"/>
    <property type="match status" value="1"/>
</dbReference>
<comment type="catalytic activity">
    <reaction evidence="1 3 4">
        <text>[protein]-peptidylproline (omega=180) = [protein]-peptidylproline (omega=0)</text>
        <dbReference type="Rhea" id="RHEA:16237"/>
        <dbReference type="Rhea" id="RHEA-COMP:10747"/>
        <dbReference type="Rhea" id="RHEA-COMP:10748"/>
        <dbReference type="ChEBI" id="CHEBI:83833"/>
        <dbReference type="ChEBI" id="CHEBI:83834"/>
        <dbReference type="EC" id="5.2.1.8"/>
    </reaction>
</comment>
<evidence type="ECO:0000256" key="3">
    <source>
        <dbReference type="PROSITE-ProRule" id="PRU00277"/>
    </source>
</evidence>
<evidence type="ECO:0000313" key="6">
    <source>
        <dbReference type="EMBL" id="SDE42641.1"/>
    </source>
</evidence>
<evidence type="ECO:0000256" key="1">
    <source>
        <dbReference type="ARBA" id="ARBA00000971"/>
    </source>
</evidence>
<evidence type="ECO:0000256" key="4">
    <source>
        <dbReference type="RuleBase" id="RU003915"/>
    </source>
</evidence>
<organism evidence="6 7">
    <name type="scientific">Mucilaginibacter pineti</name>
    <dbReference type="NCBI Taxonomy" id="1391627"/>
    <lineage>
        <taxon>Bacteria</taxon>
        <taxon>Pseudomonadati</taxon>
        <taxon>Bacteroidota</taxon>
        <taxon>Sphingobacteriia</taxon>
        <taxon>Sphingobacteriales</taxon>
        <taxon>Sphingobacteriaceae</taxon>
        <taxon>Mucilaginibacter</taxon>
    </lineage>
</organism>
<dbReference type="STRING" id="1391627.SAMN05216464_10694"/>
<dbReference type="RefSeq" id="WP_091150004.1">
    <property type="nucleotide sequence ID" value="NZ_FNAI01000006.1"/>
</dbReference>
<dbReference type="PROSITE" id="PS50059">
    <property type="entry name" value="FKBP_PPIASE"/>
    <property type="match status" value="1"/>
</dbReference>
<accession>A0A1G7CTT7</accession>
<comment type="similarity">
    <text evidence="4">Belongs to the FKBP-type PPIase family.</text>
</comment>
<dbReference type="Gene3D" id="3.10.50.40">
    <property type="match status" value="2"/>
</dbReference>
<dbReference type="SUPFAM" id="SSF54534">
    <property type="entry name" value="FKBP-like"/>
    <property type="match status" value="2"/>
</dbReference>
<protein>
    <recommendedName>
        <fullName evidence="4">Peptidyl-prolyl cis-trans isomerase</fullName>
        <ecNumber evidence="4">5.2.1.8</ecNumber>
    </recommendedName>
</protein>
<evidence type="ECO:0000313" key="7">
    <source>
        <dbReference type="Proteomes" id="UP000199072"/>
    </source>
</evidence>
<sequence>MKKIIFTLLLLTSIGLISCRKTGNDPNITQYDQIQIQNYITANGLSAMKRDTTDGDTSGIYYQTLAQSPNTTHPLDYPDSVAFVFTLKSFDGKYTSLDSLSSNHYNNYVGHIASAALPKGLQIAVRNLIKYRGSSARVLIPSRLAYGVNGYGSGSSSNANSHIAGNQSLDYYVNIIDNLDDYDQFVIKKYMATNSITGFTEVTSGRGKGLWYKVTTEGTGPDQLTYYSAFTATYSGKYLTNTVFDAGLADGSASSFASLDGLVPGVQEALKGHSAGTVISMILPSRLAYARGGSSSGGIAPNTCMRFDFTIATVTTP</sequence>
<keyword evidence="2 3" id="KW-0697">Rotamase</keyword>
<dbReference type="EC" id="5.2.1.8" evidence="4"/>
<proteinExistence type="inferred from homology"/>
<keyword evidence="7" id="KW-1185">Reference proteome</keyword>
<feature type="domain" description="PPIase FKBP-type" evidence="5">
    <location>
        <begin position="227"/>
        <end position="315"/>
    </location>
</feature>
<dbReference type="Pfam" id="PF00254">
    <property type="entry name" value="FKBP_C"/>
    <property type="match status" value="1"/>
</dbReference>
<evidence type="ECO:0000259" key="5">
    <source>
        <dbReference type="PROSITE" id="PS50059"/>
    </source>
</evidence>
<gene>
    <name evidence="6" type="ORF">SAMN05216464_10694</name>
</gene>